<evidence type="ECO:0000313" key="2">
    <source>
        <dbReference type="Proteomes" id="UP000499080"/>
    </source>
</evidence>
<dbReference type="AlphaFoldDB" id="A0A4Y2DES0"/>
<gene>
    <name evidence="1" type="ORF">AVEN_55354_1</name>
</gene>
<proteinExistence type="predicted"/>
<organism evidence="1 2">
    <name type="scientific">Araneus ventricosus</name>
    <name type="common">Orbweaver spider</name>
    <name type="synonym">Epeira ventricosa</name>
    <dbReference type="NCBI Taxonomy" id="182803"/>
    <lineage>
        <taxon>Eukaryota</taxon>
        <taxon>Metazoa</taxon>
        <taxon>Ecdysozoa</taxon>
        <taxon>Arthropoda</taxon>
        <taxon>Chelicerata</taxon>
        <taxon>Arachnida</taxon>
        <taxon>Araneae</taxon>
        <taxon>Araneomorphae</taxon>
        <taxon>Entelegynae</taxon>
        <taxon>Araneoidea</taxon>
        <taxon>Araneidae</taxon>
        <taxon>Araneus</taxon>
    </lineage>
</organism>
<name>A0A4Y2DES0_ARAVE</name>
<accession>A0A4Y2DES0</accession>
<reference evidence="1 2" key="1">
    <citation type="journal article" date="2019" name="Sci. Rep.">
        <title>Orb-weaving spider Araneus ventricosus genome elucidates the spidroin gene catalogue.</title>
        <authorList>
            <person name="Kono N."/>
            <person name="Nakamura H."/>
            <person name="Ohtoshi R."/>
            <person name="Moran D.A.P."/>
            <person name="Shinohara A."/>
            <person name="Yoshida Y."/>
            <person name="Fujiwara M."/>
            <person name="Mori M."/>
            <person name="Tomita M."/>
            <person name="Arakawa K."/>
        </authorList>
    </citation>
    <scope>NUCLEOTIDE SEQUENCE [LARGE SCALE GENOMIC DNA]</scope>
</reference>
<dbReference type="EMBL" id="BGPR01000342">
    <property type="protein sequence ID" value="GBM14364.1"/>
    <property type="molecule type" value="Genomic_DNA"/>
</dbReference>
<dbReference type="OrthoDB" id="6464593at2759"/>
<dbReference type="Proteomes" id="UP000499080">
    <property type="component" value="Unassembled WGS sequence"/>
</dbReference>
<keyword evidence="2" id="KW-1185">Reference proteome</keyword>
<protein>
    <submittedName>
        <fullName evidence="1">Uncharacterized protein</fullName>
    </submittedName>
</protein>
<sequence length="113" mass="12469">MSRRSRTGTRARGISFFFVDEFQAFDMATTNSGQCSLCGSCTFGLCRDRPRRFPAYHACAGGTFQVKFALALWIEDISDAKSSPEAAEERVFPSFASKSATSLPKTPTWEGIH</sequence>
<evidence type="ECO:0000313" key="1">
    <source>
        <dbReference type="EMBL" id="GBM14364.1"/>
    </source>
</evidence>
<comment type="caution">
    <text evidence="1">The sequence shown here is derived from an EMBL/GenBank/DDBJ whole genome shotgun (WGS) entry which is preliminary data.</text>
</comment>